<protein>
    <submittedName>
        <fullName evidence="1">Uncharacterized protein</fullName>
    </submittedName>
</protein>
<evidence type="ECO:0000313" key="1">
    <source>
        <dbReference type="EMBL" id="RCW80926.1"/>
    </source>
</evidence>
<accession>A0A368YNR1</accession>
<sequence length="197" mass="22610">MTKKERSIPELTDVSPEYARLRTRQAELSNRNLELDEESRNIRKAIADEQGRDFQKERVDAIVEGINYEPPLSVREKMGKIAREKQDIQDALHLLANRINEEHRKASRVVISEFLPDQRECAAEFFSHIAAAAKAHNQYGEIRRRLERAGINVSGLDDFGQDLFGFPLDRNGDAGYALRDALKRGYITVSEIPVEYR</sequence>
<dbReference type="Proteomes" id="UP000253324">
    <property type="component" value="Unassembled WGS sequence"/>
</dbReference>
<keyword evidence="2" id="KW-1185">Reference proteome</keyword>
<name>A0A368YNR1_9HYPH</name>
<dbReference type="RefSeq" id="WP_114431480.1">
    <property type="nucleotide sequence ID" value="NZ_QPJM01000012.1"/>
</dbReference>
<reference evidence="1 2" key="1">
    <citation type="submission" date="2018-07" db="EMBL/GenBank/DDBJ databases">
        <title>Genomic Encyclopedia of Type Strains, Phase III (KMG-III): the genomes of soil and plant-associated and newly described type strains.</title>
        <authorList>
            <person name="Whitman W."/>
        </authorList>
    </citation>
    <scope>NUCLEOTIDE SEQUENCE [LARGE SCALE GENOMIC DNA]</scope>
    <source>
        <strain evidence="1 2">31-25a</strain>
    </source>
</reference>
<dbReference type="OrthoDB" id="8235511at2"/>
<organism evidence="1 2">
    <name type="scientific">Phyllobacterium bourgognense</name>
    <dbReference type="NCBI Taxonomy" id="314236"/>
    <lineage>
        <taxon>Bacteria</taxon>
        <taxon>Pseudomonadati</taxon>
        <taxon>Pseudomonadota</taxon>
        <taxon>Alphaproteobacteria</taxon>
        <taxon>Hyphomicrobiales</taxon>
        <taxon>Phyllobacteriaceae</taxon>
        <taxon>Phyllobacterium</taxon>
    </lineage>
</organism>
<proteinExistence type="predicted"/>
<evidence type="ECO:0000313" key="2">
    <source>
        <dbReference type="Proteomes" id="UP000253324"/>
    </source>
</evidence>
<gene>
    <name evidence="1" type="ORF">C7476_11282</name>
</gene>
<dbReference type="AlphaFoldDB" id="A0A368YNR1"/>
<comment type="caution">
    <text evidence="1">The sequence shown here is derived from an EMBL/GenBank/DDBJ whole genome shotgun (WGS) entry which is preliminary data.</text>
</comment>
<dbReference type="EMBL" id="QPJM01000012">
    <property type="protein sequence ID" value="RCW80926.1"/>
    <property type="molecule type" value="Genomic_DNA"/>
</dbReference>